<protein>
    <recommendedName>
        <fullName evidence="1">HTH psq-type domain-containing protein</fullName>
    </recommendedName>
</protein>
<keyword evidence="3" id="KW-1185">Reference proteome</keyword>
<evidence type="ECO:0000259" key="1">
    <source>
        <dbReference type="Pfam" id="PF05225"/>
    </source>
</evidence>
<dbReference type="GO" id="GO:0003677">
    <property type="term" value="F:DNA binding"/>
    <property type="evidence" value="ECO:0007669"/>
    <property type="project" value="InterPro"/>
</dbReference>
<reference evidence="2 3" key="1">
    <citation type="submission" date="2018-02" db="EMBL/GenBank/DDBJ databases">
        <title>Genomic characterization of three novel Basilisk-like phages infecting Bacillus anthracis.</title>
        <authorList>
            <person name="Farlow J."/>
            <person name="Bolkvadze D."/>
            <person name="Leshkasheli L."/>
            <person name="Kusradze I."/>
            <person name="Kotorashvili A."/>
            <person name="Kotaria N."/>
            <person name="Balarjishvili N."/>
            <person name="Kvachadze L."/>
            <person name="Nikolich M."/>
            <person name="Kutateladze M."/>
        </authorList>
    </citation>
    <scope>NUCLEOTIDE SEQUENCE [LARGE SCALE GENOMIC DNA]</scope>
</reference>
<feature type="domain" description="HTH psq-type" evidence="1">
    <location>
        <begin position="39"/>
        <end position="63"/>
    </location>
</feature>
<evidence type="ECO:0000313" key="3">
    <source>
        <dbReference type="Proteomes" id="UP000262714"/>
    </source>
</evidence>
<accession>A0A385IK30</accession>
<dbReference type="EMBL" id="MG967618">
    <property type="protein sequence ID" value="AXY83268.1"/>
    <property type="molecule type" value="Genomic_DNA"/>
</dbReference>
<sequence>MTIYRRDNMPRKSDVLPINNPKLDKRVKLTDEDKKNIAEEYATGNTSLNKLAAKYGVSKRTIHFIVSPEKKERAKQQFKERQKDGRYYDKDKHKEYMKVHRDHKKELHEKGLL</sequence>
<gene>
    <name evidence="2" type="ORF">vBBBak10_102</name>
</gene>
<name>A0A385IK30_9CAUD</name>
<dbReference type="Pfam" id="PF05225">
    <property type="entry name" value="HTH_psq"/>
    <property type="match status" value="1"/>
</dbReference>
<organism evidence="2 3">
    <name type="scientific">Bacillus phage v_B-Bak10</name>
    <dbReference type="NCBI Taxonomy" id="2094736"/>
    <lineage>
        <taxon>Viruses</taxon>
        <taxon>Duplodnaviria</taxon>
        <taxon>Heunggongvirae</taxon>
        <taxon>Uroviricota</taxon>
        <taxon>Caudoviricetes</taxon>
        <taxon>Sejongvirinae</taxon>
        <taxon>Basiliskvirus</taxon>
        <taxon>Basiliskvirus bak10</taxon>
    </lineage>
</organism>
<dbReference type="Gene3D" id="1.10.10.60">
    <property type="entry name" value="Homeodomain-like"/>
    <property type="match status" value="1"/>
</dbReference>
<proteinExistence type="predicted"/>
<evidence type="ECO:0000313" key="2">
    <source>
        <dbReference type="EMBL" id="AXY83268.1"/>
    </source>
</evidence>
<dbReference type="InterPro" id="IPR007889">
    <property type="entry name" value="HTH_Psq"/>
</dbReference>
<dbReference type="Proteomes" id="UP000262714">
    <property type="component" value="Segment"/>
</dbReference>